<evidence type="ECO:0000256" key="3">
    <source>
        <dbReference type="ARBA" id="ARBA00022692"/>
    </source>
</evidence>
<evidence type="ECO:0000313" key="7">
    <source>
        <dbReference type="EMBL" id="WNY26913.1"/>
    </source>
</evidence>
<dbReference type="InterPro" id="IPR052770">
    <property type="entry name" value="Cobalt_transport_CbiQ"/>
</dbReference>
<dbReference type="Pfam" id="PF02361">
    <property type="entry name" value="CbiQ"/>
    <property type="match status" value="1"/>
</dbReference>
<evidence type="ECO:0000256" key="6">
    <source>
        <dbReference type="SAM" id="Phobius"/>
    </source>
</evidence>
<keyword evidence="3 6" id="KW-0812">Transmembrane</keyword>
<evidence type="ECO:0000313" key="8">
    <source>
        <dbReference type="Proteomes" id="UP001304970"/>
    </source>
</evidence>
<dbReference type="PANTHER" id="PTHR43723">
    <property type="entry name" value="COBALT TRANSPORT PROTEIN CBIQ"/>
    <property type="match status" value="1"/>
</dbReference>
<reference evidence="7 8" key="1">
    <citation type="submission" date="2023-07" db="EMBL/GenBank/DDBJ databases">
        <title>Closed genome sequence of Methanosarcinaceae archaeon Am2.</title>
        <authorList>
            <person name="Poehlein A."/>
            <person name="Protasov E."/>
            <person name="Platt K."/>
            <person name="Reeh H."/>
            <person name="Daniel R."/>
            <person name="Brune A."/>
        </authorList>
    </citation>
    <scope>NUCLEOTIDE SEQUENCE [LARGE SCALE GENOMIC DNA]</scope>
    <source>
        <strain evidence="7 8">Am2</strain>
    </source>
</reference>
<protein>
    <submittedName>
        <fullName evidence="7">Cobalt transport protein CbiQ</fullName>
    </submittedName>
</protein>
<dbReference type="EMBL" id="CP131061">
    <property type="protein sequence ID" value="WNY26913.1"/>
    <property type="molecule type" value="Genomic_DNA"/>
</dbReference>
<sequence length="262" mass="29329">MGINLDDIALMSPLRYKNTTLKLFLVLFGLLAGLLADSPIVPLFIAICMIFTTLVFGKVPASFYSKLFVALLGFSFISCAILLFFSTGDGSETLWSVTIFGWVISITAGSANLALLVFMRTISGLACIFFLSMTTPMLEMFSYFKRISFLDIFIELSMLIYRYIFVFLETAVNIQSSQKMRFGYKGLKNSIRSFGMLAGSLFVQTIEQGDKLFLSMNSRCYTGKLPFYSTKYKIKPMDITASALFLGTTVAIFIYTRGLQVF</sequence>
<feature type="transmembrane region" description="Helical" evidence="6">
    <location>
        <begin position="239"/>
        <end position="256"/>
    </location>
</feature>
<feature type="transmembrane region" description="Helical" evidence="6">
    <location>
        <begin position="125"/>
        <end position="144"/>
    </location>
</feature>
<gene>
    <name evidence="7" type="primary">cbiQ</name>
    <name evidence="7" type="ORF">MsAm2_06960</name>
</gene>
<feature type="transmembrane region" description="Helical" evidence="6">
    <location>
        <begin position="99"/>
        <end position="118"/>
    </location>
</feature>
<accession>A0AA96V7Y7</accession>
<dbReference type="RefSeq" id="WP_338098414.1">
    <property type="nucleotide sequence ID" value="NZ_CP131061.1"/>
</dbReference>
<evidence type="ECO:0000256" key="5">
    <source>
        <dbReference type="ARBA" id="ARBA00023136"/>
    </source>
</evidence>
<name>A0AA96V7Y7_9EURY</name>
<dbReference type="AlphaFoldDB" id="A0AA96V7Y7"/>
<feature type="transmembrane region" description="Helical" evidence="6">
    <location>
        <begin position="68"/>
        <end position="87"/>
    </location>
</feature>
<feature type="transmembrane region" description="Helical" evidence="6">
    <location>
        <begin position="23"/>
        <end position="56"/>
    </location>
</feature>
<keyword evidence="8" id="KW-1185">Reference proteome</keyword>
<proteinExistence type="predicted"/>
<keyword evidence="5 6" id="KW-0472">Membrane</keyword>
<evidence type="ECO:0000256" key="2">
    <source>
        <dbReference type="ARBA" id="ARBA00022475"/>
    </source>
</evidence>
<feature type="transmembrane region" description="Helical" evidence="6">
    <location>
        <begin position="150"/>
        <end position="168"/>
    </location>
</feature>
<dbReference type="GO" id="GO:0043190">
    <property type="term" value="C:ATP-binding cassette (ABC) transporter complex"/>
    <property type="evidence" value="ECO:0007669"/>
    <property type="project" value="InterPro"/>
</dbReference>
<dbReference type="NCBIfam" id="TIGR02454">
    <property type="entry name" value="ECF_T_CbiQ"/>
    <property type="match status" value="1"/>
</dbReference>
<dbReference type="CDD" id="cd16914">
    <property type="entry name" value="EcfT"/>
    <property type="match status" value="1"/>
</dbReference>
<dbReference type="GeneID" id="89228102"/>
<dbReference type="InterPro" id="IPR003339">
    <property type="entry name" value="ABC/ECF_trnsptr_transmembrane"/>
</dbReference>
<dbReference type="PANTHER" id="PTHR43723:SF1">
    <property type="entry name" value="COBALT TRANSPORT PROTEIN CBIQ"/>
    <property type="match status" value="1"/>
</dbReference>
<organism evidence="7 8">
    <name type="scientific">Methanolapillus ohkumae</name>
    <dbReference type="NCBI Taxonomy" id="3028298"/>
    <lineage>
        <taxon>Archaea</taxon>
        <taxon>Methanobacteriati</taxon>
        <taxon>Methanobacteriota</taxon>
        <taxon>Stenosarchaea group</taxon>
        <taxon>Methanomicrobia</taxon>
        <taxon>Methanosarcinales</taxon>
        <taxon>Methanosarcinaceae</taxon>
        <taxon>Methanolapillus</taxon>
    </lineage>
</organism>
<evidence type="ECO:0000256" key="4">
    <source>
        <dbReference type="ARBA" id="ARBA00022989"/>
    </source>
</evidence>
<comment type="subcellular location">
    <subcellularLocation>
        <location evidence="1">Cell membrane</location>
        <topology evidence="1">Multi-pass membrane protein</topology>
    </subcellularLocation>
</comment>
<evidence type="ECO:0000256" key="1">
    <source>
        <dbReference type="ARBA" id="ARBA00004651"/>
    </source>
</evidence>
<dbReference type="Proteomes" id="UP001304970">
    <property type="component" value="Chromosome"/>
</dbReference>
<keyword evidence="2" id="KW-1003">Cell membrane</keyword>
<dbReference type="InterPro" id="IPR012809">
    <property type="entry name" value="ECF_CbiQ"/>
</dbReference>
<dbReference type="GO" id="GO:0006824">
    <property type="term" value="P:cobalt ion transport"/>
    <property type="evidence" value="ECO:0007669"/>
    <property type="project" value="InterPro"/>
</dbReference>
<keyword evidence="4 6" id="KW-1133">Transmembrane helix</keyword>